<evidence type="ECO:0000256" key="5">
    <source>
        <dbReference type="ARBA" id="ARBA00023004"/>
    </source>
</evidence>
<keyword evidence="3 7" id="KW-0479">Metal-binding</keyword>
<evidence type="ECO:0000256" key="3">
    <source>
        <dbReference type="ARBA" id="ARBA00022723"/>
    </source>
</evidence>
<keyword evidence="5 7" id="KW-0408">Iron</keyword>
<organism evidence="9 10">
    <name type="scientific">Quillaja saponaria</name>
    <name type="common">Soap bark tree</name>
    <dbReference type="NCBI Taxonomy" id="32244"/>
    <lineage>
        <taxon>Eukaryota</taxon>
        <taxon>Viridiplantae</taxon>
        <taxon>Streptophyta</taxon>
        <taxon>Embryophyta</taxon>
        <taxon>Tracheophyta</taxon>
        <taxon>Spermatophyta</taxon>
        <taxon>Magnoliopsida</taxon>
        <taxon>eudicotyledons</taxon>
        <taxon>Gunneridae</taxon>
        <taxon>Pentapetalae</taxon>
        <taxon>rosids</taxon>
        <taxon>fabids</taxon>
        <taxon>Fabales</taxon>
        <taxon>Quillajaceae</taxon>
        <taxon>Quillaja</taxon>
    </lineage>
</organism>
<dbReference type="FunFam" id="1.10.630.10:FF:000026">
    <property type="entry name" value="Cytochrome P450 82C4"/>
    <property type="match status" value="1"/>
</dbReference>
<dbReference type="GO" id="GO:0016705">
    <property type="term" value="F:oxidoreductase activity, acting on paired donors, with incorporation or reduction of molecular oxygen"/>
    <property type="evidence" value="ECO:0007669"/>
    <property type="project" value="InterPro"/>
</dbReference>
<evidence type="ECO:0000313" key="9">
    <source>
        <dbReference type="EMBL" id="KAJ7950493.1"/>
    </source>
</evidence>
<dbReference type="InterPro" id="IPR036396">
    <property type="entry name" value="Cyt_P450_sf"/>
</dbReference>
<feature type="binding site" description="axial binding residue" evidence="7">
    <location>
        <position position="404"/>
    </location>
    <ligand>
        <name>heme</name>
        <dbReference type="ChEBI" id="CHEBI:30413"/>
    </ligand>
    <ligandPart>
        <name>Fe</name>
        <dbReference type="ChEBI" id="CHEBI:18248"/>
    </ligandPart>
</feature>
<dbReference type="GO" id="GO:0020037">
    <property type="term" value="F:heme binding"/>
    <property type="evidence" value="ECO:0007669"/>
    <property type="project" value="InterPro"/>
</dbReference>
<dbReference type="GO" id="GO:0046246">
    <property type="term" value="P:terpene biosynthetic process"/>
    <property type="evidence" value="ECO:0007669"/>
    <property type="project" value="TreeGrafter"/>
</dbReference>
<dbReference type="PROSITE" id="PS00086">
    <property type="entry name" value="CYTOCHROME_P450"/>
    <property type="match status" value="1"/>
</dbReference>
<dbReference type="InterPro" id="IPR001128">
    <property type="entry name" value="Cyt_P450"/>
</dbReference>
<dbReference type="GO" id="GO:0004497">
    <property type="term" value="F:monooxygenase activity"/>
    <property type="evidence" value="ECO:0007669"/>
    <property type="project" value="UniProtKB-KW"/>
</dbReference>
<comment type="similarity">
    <text evidence="1 8">Belongs to the cytochrome P450 family.</text>
</comment>
<comment type="caution">
    <text evidence="9">The sequence shown here is derived from an EMBL/GenBank/DDBJ whole genome shotgun (WGS) entry which is preliminary data.</text>
</comment>
<dbReference type="KEGG" id="qsa:O6P43_026682"/>
<evidence type="ECO:0000256" key="1">
    <source>
        <dbReference type="ARBA" id="ARBA00010617"/>
    </source>
</evidence>
<reference evidence="9" key="1">
    <citation type="journal article" date="2023" name="Science">
        <title>Elucidation of the pathway for biosynthesis of saponin adjuvants from the soapbark tree.</title>
        <authorList>
            <person name="Reed J."/>
            <person name="Orme A."/>
            <person name="El-Demerdash A."/>
            <person name="Owen C."/>
            <person name="Martin L.B.B."/>
            <person name="Misra R.C."/>
            <person name="Kikuchi S."/>
            <person name="Rejzek M."/>
            <person name="Martin A.C."/>
            <person name="Harkess A."/>
            <person name="Leebens-Mack J."/>
            <person name="Louveau T."/>
            <person name="Stephenson M.J."/>
            <person name="Osbourn A."/>
        </authorList>
    </citation>
    <scope>NUCLEOTIDE SEQUENCE</scope>
    <source>
        <strain evidence="9">S10</strain>
    </source>
</reference>
<protein>
    <submittedName>
        <fullName evidence="9">Cytochrome P450</fullName>
    </submittedName>
</protein>
<dbReference type="EMBL" id="JARAOO010000011">
    <property type="protein sequence ID" value="KAJ7950493.1"/>
    <property type="molecule type" value="Genomic_DNA"/>
</dbReference>
<dbReference type="PANTHER" id="PTHR47947">
    <property type="entry name" value="CYTOCHROME P450 82C3-RELATED"/>
    <property type="match status" value="1"/>
</dbReference>
<dbReference type="AlphaFoldDB" id="A0AAD7L2T6"/>
<evidence type="ECO:0000256" key="2">
    <source>
        <dbReference type="ARBA" id="ARBA00022617"/>
    </source>
</evidence>
<evidence type="ECO:0000256" key="6">
    <source>
        <dbReference type="ARBA" id="ARBA00023033"/>
    </source>
</evidence>
<dbReference type="CDD" id="cd20654">
    <property type="entry name" value="CYP82"/>
    <property type="match status" value="1"/>
</dbReference>
<dbReference type="Proteomes" id="UP001163823">
    <property type="component" value="Chromosome 11"/>
</dbReference>
<dbReference type="InterPro" id="IPR050651">
    <property type="entry name" value="Plant_Cytochrome_P450_Monoox"/>
</dbReference>
<sequence length="467" mass="52916">MADKHGPIFSLTLGLNQTLVVSSSEIAKECLTTNDRIFATRPNIAAGRYIGYDNAFFALAPYGQYWRDMRKLATLHLLSNHRLELLKHVRDTEIYSFIKDLHSLIYTKNSIMTSLNQIVPISKLIEHMTFNISTRMIAGKRFSGTVCDEEESDAWRLKNAIKAATYLSGVFVMEDAIPWLGWIDFQGHVRSMKETATELDYVFGKWLDEHLKKNRAENNGNSNGDQLCDFMDVMISNLAEYSAISGHTRDTVIKATSLTLVLTASGSTAITLTWALSLLLNNPIVLQRAQEDLDIHVGQHKWVQESDIQNLKYLQAIIKETLRLYPPAPLTGIREAMEDCFVAGYNVRKGTRLLVNIWKLQRDPSIWPNPNEFQPERFMTTHEDIDFRGPNLEYIPFSSGRRSCPGMTFGLQVVHLTLARLIQGFHIKTKDGVLVDMSEGLGVAMPKLKPLEVVLKARLPLELYQSL</sequence>
<dbReference type="Gene3D" id="1.10.630.10">
    <property type="entry name" value="Cytochrome P450"/>
    <property type="match status" value="1"/>
</dbReference>
<dbReference type="PANTHER" id="PTHR47947:SF25">
    <property type="entry name" value="DIMETHYLNONATRIENE SYNTHASE"/>
    <property type="match status" value="1"/>
</dbReference>
<keyword evidence="4 8" id="KW-0560">Oxidoreductase</keyword>
<keyword evidence="2 7" id="KW-0349">Heme</keyword>
<keyword evidence="6 8" id="KW-0503">Monooxygenase</keyword>
<keyword evidence="10" id="KW-1185">Reference proteome</keyword>
<evidence type="ECO:0000256" key="7">
    <source>
        <dbReference type="PIRSR" id="PIRSR602401-1"/>
    </source>
</evidence>
<comment type="cofactor">
    <cofactor evidence="7">
        <name>heme</name>
        <dbReference type="ChEBI" id="CHEBI:30413"/>
    </cofactor>
</comment>
<dbReference type="InterPro" id="IPR017972">
    <property type="entry name" value="Cyt_P450_CS"/>
</dbReference>
<dbReference type="PRINTS" id="PR00385">
    <property type="entry name" value="P450"/>
</dbReference>
<gene>
    <name evidence="9" type="ORF">O6P43_026682</name>
</gene>
<evidence type="ECO:0000256" key="8">
    <source>
        <dbReference type="RuleBase" id="RU000461"/>
    </source>
</evidence>
<proteinExistence type="inferred from homology"/>
<evidence type="ECO:0000256" key="4">
    <source>
        <dbReference type="ARBA" id="ARBA00023002"/>
    </source>
</evidence>
<accession>A0AAD7L2T6</accession>
<dbReference type="InterPro" id="IPR002401">
    <property type="entry name" value="Cyt_P450_E_grp-I"/>
</dbReference>
<name>A0AAD7L2T6_QUISA</name>
<dbReference type="SUPFAM" id="SSF48264">
    <property type="entry name" value="Cytochrome P450"/>
    <property type="match status" value="1"/>
</dbReference>
<dbReference type="PRINTS" id="PR00463">
    <property type="entry name" value="EP450I"/>
</dbReference>
<evidence type="ECO:0000313" key="10">
    <source>
        <dbReference type="Proteomes" id="UP001163823"/>
    </source>
</evidence>
<dbReference type="Pfam" id="PF00067">
    <property type="entry name" value="p450"/>
    <property type="match status" value="1"/>
</dbReference>
<dbReference type="GO" id="GO:0005506">
    <property type="term" value="F:iron ion binding"/>
    <property type="evidence" value="ECO:0007669"/>
    <property type="project" value="InterPro"/>
</dbReference>